<dbReference type="Proteomes" id="UP001310386">
    <property type="component" value="Unassembled WGS sequence"/>
</dbReference>
<gene>
    <name evidence="6 10" type="primary">groL</name>
    <name evidence="6" type="synonym">groEL</name>
    <name evidence="10" type="ORF">VF724_00355</name>
</gene>
<evidence type="ECO:0000256" key="7">
    <source>
        <dbReference type="RuleBase" id="RU000418"/>
    </source>
</evidence>
<dbReference type="PRINTS" id="PR00298">
    <property type="entry name" value="CHAPERONIN60"/>
</dbReference>
<dbReference type="NCBIfam" id="TIGR02348">
    <property type="entry name" value="GroEL"/>
    <property type="match status" value="1"/>
</dbReference>
<comment type="caution">
    <text evidence="6">Lacks conserved residue(s) required for the propagation of feature annotation.</text>
</comment>
<keyword evidence="4 6" id="KW-0143">Chaperone</keyword>
<name>A0ABU5ZD22_9BACL</name>
<keyword evidence="11" id="KW-1185">Reference proteome</keyword>
<dbReference type="InterPro" id="IPR002423">
    <property type="entry name" value="Cpn60/GroEL/TCP-1"/>
</dbReference>
<comment type="subcellular location">
    <subcellularLocation>
        <location evidence="6">Cytoplasm</location>
    </subcellularLocation>
</comment>
<dbReference type="InterPro" id="IPR018370">
    <property type="entry name" value="Chaperonin_Cpn60_CS"/>
</dbReference>
<keyword evidence="3 6" id="KW-0067">ATP-binding</keyword>
<dbReference type="Gene3D" id="1.10.560.10">
    <property type="entry name" value="GroEL-like equatorial domain"/>
    <property type="match status" value="1"/>
</dbReference>
<dbReference type="InterPro" id="IPR027413">
    <property type="entry name" value="GROEL-like_equatorial_sf"/>
</dbReference>
<dbReference type="EC" id="5.6.1.7" evidence="6"/>
<dbReference type="CDD" id="cd03344">
    <property type="entry name" value="GroEL"/>
    <property type="match status" value="1"/>
</dbReference>
<feature type="binding site" evidence="6">
    <location>
        <position position="496"/>
    </location>
    <ligand>
        <name>ATP</name>
        <dbReference type="ChEBI" id="CHEBI:30616"/>
    </ligand>
</feature>
<dbReference type="InterPro" id="IPR001844">
    <property type="entry name" value="Cpn60/GroEL"/>
</dbReference>
<dbReference type="InterPro" id="IPR027409">
    <property type="entry name" value="GroEL-like_apical_dom_sf"/>
</dbReference>
<dbReference type="NCBIfam" id="NF009488">
    <property type="entry name" value="PRK12850.1"/>
    <property type="match status" value="1"/>
</dbReference>
<evidence type="ECO:0000256" key="5">
    <source>
        <dbReference type="ARBA" id="ARBA00023235"/>
    </source>
</evidence>
<evidence type="ECO:0000256" key="3">
    <source>
        <dbReference type="ARBA" id="ARBA00022840"/>
    </source>
</evidence>
<dbReference type="NCBIfam" id="NF009487">
    <property type="entry name" value="PRK12849.1"/>
    <property type="match status" value="1"/>
</dbReference>
<feature type="binding site" evidence="6">
    <location>
        <position position="413"/>
    </location>
    <ligand>
        <name>ATP</name>
        <dbReference type="ChEBI" id="CHEBI:30616"/>
    </ligand>
</feature>
<evidence type="ECO:0000256" key="1">
    <source>
        <dbReference type="ARBA" id="ARBA00006607"/>
    </source>
</evidence>
<keyword evidence="5 6" id="KW-0413">Isomerase</keyword>
<dbReference type="HAMAP" id="MF_00600">
    <property type="entry name" value="CH60"/>
    <property type="match status" value="1"/>
</dbReference>
<evidence type="ECO:0000256" key="9">
    <source>
        <dbReference type="SAM" id="MobiDB-lite"/>
    </source>
</evidence>
<comment type="function">
    <text evidence="6 8">Together with its co-chaperonin GroES, plays an essential role in assisting protein folding. The GroEL-GroES system forms a nano-cage that allows encapsulation of the non-native substrate proteins and provides a physical environment optimized to promote and accelerate protein folding.</text>
</comment>
<protein>
    <recommendedName>
        <fullName evidence="6">Chaperonin GroEL</fullName>
        <ecNumber evidence="6">5.6.1.7</ecNumber>
    </recommendedName>
    <alternativeName>
        <fullName evidence="6">60 kDa chaperonin</fullName>
    </alternativeName>
    <alternativeName>
        <fullName evidence="6">Chaperonin-60</fullName>
        <shortName evidence="6">Cpn60</shortName>
    </alternativeName>
</protein>
<evidence type="ECO:0000256" key="6">
    <source>
        <dbReference type="HAMAP-Rule" id="MF_00600"/>
    </source>
</evidence>
<organism evidence="10 11">
    <name type="scientific">Ferviditalea candida</name>
    <dbReference type="NCBI Taxonomy" id="3108399"/>
    <lineage>
        <taxon>Bacteria</taxon>
        <taxon>Bacillati</taxon>
        <taxon>Bacillota</taxon>
        <taxon>Bacilli</taxon>
        <taxon>Bacillales</taxon>
        <taxon>Paenibacillaceae</taxon>
        <taxon>Ferviditalea</taxon>
    </lineage>
</organism>
<sequence length="545" mass="58764">MPKLIKVDEDSRAALERGIDKLASIVKATLGPKGRNAIIDRPFATPMVSNDGAFIANEIELDDPFENMGAVLVREVAKNTNDAAGDGTTTATVLAQAMVKRGLAYVREGANPVILKKGIETAVQMAVKALKDIAVPIESIETIAQVSSISSKDQEIGRMIAKAMERVGRDGIITVEESKLSVTELEIVEGMQFDRGYISHKMVTDHDRMKAILHDPYILVTDQKLLAIQQIIPIMNQLSRKGKPLFIIAEDIGSEVLGTLLVNQSRGNLQTVAVRAPEFGPFRKLALEDIAIMTGAQLISEDLGRRLENASIEDLGRAQQVRVSKDNTEIIEGDGDKELVRARRLQVRKLIEETQQEWEKEKLQQRLSNLSGGVAVIHAGGATAVERRERLLRIEDALNATKAAVEEGIVAGGGAALLHVSSVIADTDMLKNLHGDEKLGAQAVLDSLSSALHTIAENSGVNPLEVIDTVKSLPVGYGFHALTDQYVNLIEHGIIDPVKVTRSALENAASIAALIITTKAIITDKPEIDDPTSGPCRGGGAELLE</sequence>
<dbReference type="Gene3D" id="3.50.7.10">
    <property type="entry name" value="GroEL"/>
    <property type="match status" value="1"/>
</dbReference>
<dbReference type="Pfam" id="PF00118">
    <property type="entry name" value="Cpn60_TCP1"/>
    <property type="match status" value="1"/>
</dbReference>
<comment type="caution">
    <text evidence="10">The sequence shown here is derived from an EMBL/GenBank/DDBJ whole genome shotgun (WGS) entry which is preliminary data.</text>
</comment>
<keyword evidence="6" id="KW-0963">Cytoplasm</keyword>
<proteinExistence type="inferred from homology"/>
<accession>A0ABU5ZD22</accession>
<evidence type="ECO:0000256" key="4">
    <source>
        <dbReference type="ARBA" id="ARBA00023186"/>
    </source>
</evidence>
<comment type="subunit">
    <text evidence="6 8">Forms a cylinder of 14 subunits composed of two heptameric rings stacked back-to-back. Interacts with the co-chaperonin GroES.</text>
</comment>
<dbReference type="PANTHER" id="PTHR45633">
    <property type="entry name" value="60 KDA HEAT SHOCK PROTEIN, MITOCHONDRIAL"/>
    <property type="match status" value="1"/>
</dbReference>
<keyword evidence="2 6" id="KW-0547">Nucleotide-binding</keyword>
<dbReference type="SUPFAM" id="SSF52029">
    <property type="entry name" value="GroEL apical domain-like"/>
    <property type="match status" value="1"/>
</dbReference>
<dbReference type="RefSeq" id="WP_371752227.1">
    <property type="nucleotide sequence ID" value="NZ_JAYJLD010000001.1"/>
</dbReference>
<feature type="compositionally biased region" description="Gly residues" evidence="9">
    <location>
        <begin position="536"/>
        <end position="545"/>
    </location>
</feature>
<dbReference type="NCBIfam" id="NF000592">
    <property type="entry name" value="PRK00013.1"/>
    <property type="match status" value="1"/>
</dbReference>
<dbReference type="EMBL" id="JAYJLD010000001">
    <property type="protein sequence ID" value="MEB3100113.1"/>
    <property type="molecule type" value="Genomic_DNA"/>
</dbReference>
<dbReference type="PROSITE" id="PS00296">
    <property type="entry name" value="CHAPERONINS_CPN60"/>
    <property type="match status" value="1"/>
</dbReference>
<feature type="region of interest" description="Disordered" evidence="9">
    <location>
        <begin position="526"/>
        <end position="545"/>
    </location>
</feature>
<evidence type="ECO:0000313" key="10">
    <source>
        <dbReference type="EMBL" id="MEB3100113.1"/>
    </source>
</evidence>
<dbReference type="InterPro" id="IPR027410">
    <property type="entry name" value="TCP-1-like_intermed_sf"/>
</dbReference>
<dbReference type="Gene3D" id="3.30.260.10">
    <property type="entry name" value="TCP-1-like chaperonin intermediate domain"/>
    <property type="match status" value="1"/>
</dbReference>
<comment type="similarity">
    <text evidence="1 6 7">Belongs to the chaperonin (HSP60) family.</text>
</comment>
<feature type="binding site" evidence="6">
    <location>
        <begin position="86"/>
        <end position="90"/>
    </location>
    <ligand>
        <name>ATP</name>
        <dbReference type="ChEBI" id="CHEBI:30616"/>
    </ligand>
</feature>
<dbReference type="NCBIfam" id="NF009489">
    <property type="entry name" value="PRK12851.1"/>
    <property type="match status" value="1"/>
</dbReference>
<evidence type="ECO:0000313" key="11">
    <source>
        <dbReference type="Proteomes" id="UP001310386"/>
    </source>
</evidence>
<feature type="binding site" evidence="6">
    <location>
        <begin position="29"/>
        <end position="32"/>
    </location>
    <ligand>
        <name>ATP</name>
        <dbReference type="ChEBI" id="CHEBI:30616"/>
    </ligand>
</feature>
<reference evidence="10" key="1">
    <citation type="submission" date="2023-12" db="EMBL/GenBank/DDBJ databases">
        <title>Fervidustalea candida gen. nov., sp. nov., a novel member of the family Paenibacillaceae isolated from a geothermal area.</title>
        <authorList>
            <person name="Li W.-J."/>
            <person name="Jiao J.-Y."/>
            <person name="Chen Y."/>
        </authorList>
    </citation>
    <scope>NUCLEOTIDE SEQUENCE</scope>
    <source>
        <strain evidence="10">SYSU GA230002</strain>
    </source>
</reference>
<evidence type="ECO:0000256" key="2">
    <source>
        <dbReference type="ARBA" id="ARBA00022741"/>
    </source>
</evidence>
<dbReference type="SUPFAM" id="SSF48592">
    <property type="entry name" value="GroEL equatorial domain-like"/>
    <property type="match status" value="2"/>
</dbReference>
<evidence type="ECO:0000256" key="8">
    <source>
        <dbReference type="RuleBase" id="RU000419"/>
    </source>
</evidence>